<gene>
    <name evidence="1" type="ORF">GCM10011512_27630</name>
</gene>
<name>A0ABQ1PLG8_9MICC</name>
<proteinExistence type="predicted"/>
<accession>A0ABQ1PLG8</accession>
<dbReference type="Proteomes" id="UP000597761">
    <property type="component" value="Unassembled WGS sequence"/>
</dbReference>
<comment type="caution">
    <text evidence="1">The sequence shown here is derived from an EMBL/GenBank/DDBJ whole genome shotgun (WGS) entry which is preliminary data.</text>
</comment>
<protein>
    <submittedName>
        <fullName evidence="1">Uncharacterized protein</fullName>
    </submittedName>
</protein>
<organism evidence="1 2">
    <name type="scientific">Tersicoccus solisilvae</name>
    <dbReference type="NCBI Taxonomy" id="1882339"/>
    <lineage>
        <taxon>Bacteria</taxon>
        <taxon>Bacillati</taxon>
        <taxon>Actinomycetota</taxon>
        <taxon>Actinomycetes</taxon>
        <taxon>Micrococcales</taxon>
        <taxon>Micrococcaceae</taxon>
        <taxon>Tersicoccus</taxon>
    </lineage>
</organism>
<dbReference type="EMBL" id="BMJI01000024">
    <property type="protein sequence ID" value="GGC99212.1"/>
    <property type="molecule type" value="Genomic_DNA"/>
</dbReference>
<evidence type="ECO:0000313" key="2">
    <source>
        <dbReference type="Proteomes" id="UP000597761"/>
    </source>
</evidence>
<keyword evidence="2" id="KW-1185">Reference proteome</keyword>
<sequence>MTAASSAVATSALAKRSHDVFNGAMANGHERLDDDELAPYLVHHLLAAGSGLRLFRAVSRTWGSTEHGPALRRLTADVDADRRDLAALIRRLGYRIPPVRRVIGIASATVARLDPINPLRRRGTQAAQMEIEALESAVDMKESLWDTLLVLPADTGLDRPALQRLQRRAGDQREQLTAIRRATAPARFLR</sequence>
<evidence type="ECO:0000313" key="1">
    <source>
        <dbReference type="EMBL" id="GGC99212.1"/>
    </source>
</evidence>
<reference evidence="2" key="1">
    <citation type="journal article" date="2019" name="Int. J. Syst. Evol. Microbiol.">
        <title>The Global Catalogue of Microorganisms (GCM) 10K type strain sequencing project: providing services to taxonomists for standard genome sequencing and annotation.</title>
        <authorList>
            <consortium name="The Broad Institute Genomics Platform"/>
            <consortium name="The Broad Institute Genome Sequencing Center for Infectious Disease"/>
            <person name="Wu L."/>
            <person name="Ma J."/>
        </authorList>
    </citation>
    <scope>NUCLEOTIDE SEQUENCE [LARGE SCALE GENOMIC DNA]</scope>
    <source>
        <strain evidence="2">CGMCC 1.15480</strain>
    </source>
</reference>